<evidence type="ECO:0000313" key="1">
    <source>
        <dbReference type="EMBL" id="SIR76434.1"/>
    </source>
</evidence>
<organism evidence="1 2">
    <name type="scientific">Haladaptatus litoreus</name>
    <dbReference type="NCBI Taxonomy" id="553468"/>
    <lineage>
        <taxon>Archaea</taxon>
        <taxon>Methanobacteriati</taxon>
        <taxon>Methanobacteriota</taxon>
        <taxon>Stenosarchaea group</taxon>
        <taxon>Halobacteria</taxon>
        <taxon>Halobacteriales</taxon>
        <taxon>Haladaptataceae</taxon>
        <taxon>Haladaptatus</taxon>
    </lineage>
</organism>
<accession>A0A1N7DKU4</accession>
<protein>
    <submittedName>
        <fullName evidence="1">Uncharacterized protein</fullName>
    </submittedName>
</protein>
<dbReference type="AlphaFoldDB" id="A0A1N7DKU4"/>
<keyword evidence="2" id="KW-1185">Reference proteome</keyword>
<gene>
    <name evidence="1" type="ORF">SAMN05421858_3707</name>
</gene>
<reference evidence="2" key="1">
    <citation type="submission" date="2017-01" db="EMBL/GenBank/DDBJ databases">
        <authorList>
            <person name="Varghese N."/>
            <person name="Submissions S."/>
        </authorList>
    </citation>
    <scope>NUCLEOTIDE SEQUENCE [LARGE SCALE GENOMIC DNA]</scope>
    <source>
        <strain evidence="2">CGMCC 1.7737</strain>
    </source>
</reference>
<dbReference type="Proteomes" id="UP000186914">
    <property type="component" value="Unassembled WGS sequence"/>
</dbReference>
<proteinExistence type="predicted"/>
<dbReference type="EMBL" id="FTNO01000004">
    <property type="protein sequence ID" value="SIR76434.1"/>
    <property type="molecule type" value="Genomic_DNA"/>
</dbReference>
<evidence type="ECO:0000313" key="2">
    <source>
        <dbReference type="Proteomes" id="UP000186914"/>
    </source>
</evidence>
<name>A0A1N7DKU4_9EURY</name>
<sequence>MGCKMCGCPTPRSRLCKQCDQFKHATLPSEMDFSEEPDCPECDGLTSGEGIICYRCR</sequence>